<dbReference type="EMBL" id="DWWM01000036">
    <property type="protein sequence ID" value="HJC36607.1"/>
    <property type="molecule type" value="Genomic_DNA"/>
</dbReference>
<dbReference type="Proteomes" id="UP000823896">
    <property type="component" value="Unassembled WGS sequence"/>
</dbReference>
<dbReference type="InterPro" id="IPR009097">
    <property type="entry name" value="Cyclic_Pdiesterase"/>
</dbReference>
<evidence type="ECO:0000313" key="2">
    <source>
        <dbReference type="Proteomes" id="UP000823896"/>
    </source>
</evidence>
<gene>
    <name evidence="1" type="ORF">H9702_05695</name>
</gene>
<dbReference type="Gene3D" id="3.90.1140.10">
    <property type="entry name" value="Cyclic phosphodiesterase"/>
    <property type="match status" value="1"/>
</dbReference>
<dbReference type="AlphaFoldDB" id="A0A9D2NRJ3"/>
<evidence type="ECO:0000313" key="1">
    <source>
        <dbReference type="EMBL" id="HJC36607.1"/>
    </source>
</evidence>
<reference evidence="1" key="1">
    <citation type="journal article" date="2021" name="PeerJ">
        <title>Extensive microbial diversity within the chicken gut microbiome revealed by metagenomics and culture.</title>
        <authorList>
            <person name="Gilroy R."/>
            <person name="Ravi A."/>
            <person name="Getino M."/>
            <person name="Pursley I."/>
            <person name="Horton D.L."/>
            <person name="Alikhan N.F."/>
            <person name="Baker D."/>
            <person name="Gharbi K."/>
            <person name="Hall N."/>
            <person name="Watson M."/>
            <person name="Adriaenssens E.M."/>
            <person name="Foster-Nyarko E."/>
            <person name="Jarju S."/>
            <person name="Secka A."/>
            <person name="Antonio M."/>
            <person name="Oren A."/>
            <person name="Chaudhuri R.R."/>
            <person name="La Ragione R."/>
            <person name="Hildebrand F."/>
            <person name="Pallen M.J."/>
        </authorList>
    </citation>
    <scope>NUCLEOTIDE SEQUENCE</scope>
    <source>
        <strain evidence="1">CHK187-11901</strain>
    </source>
</reference>
<reference evidence="1" key="2">
    <citation type="submission" date="2021-04" db="EMBL/GenBank/DDBJ databases">
        <authorList>
            <person name="Gilroy R."/>
        </authorList>
    </citation>
    <scope>NUCLEOTIDE SEQUENCE</scope>
    <source>
        <strain evidence="1">CHK187-11901</strain>
    </source>
</reference>
<organism evidence="1 2">
    <name type="scientific">Candidatus Merdibacter merdavium</name>
    <dbReference type="NCBI Taxonomy" id="2838692"/>
    <lineage>
        <taxon>Bacteria</taxon>
        <taxon>Bacillati</taxon>
        <taxon>Bacillota</taxon>
        <taxon>Erysipelotrichia</taxon>
        <taxon>Erysipelotrichales</taxon>
        <taxon>Erysipelotrichaceae</taxon>
        <taxon>Merdibacter</taxon>
    </lineage>
</organism>
<dbReference type="SUPFAM" id="SSF55144">
    <property type="entry name" value="LigT-like"/>
    <property type="match status" value="1"/>
</dbReference>
<accession>A0A9D2NRJ3</accession>
<protein>
    <submittedName>
        <fullName evidence="1">Uncharacterized protein</fullName>
    </submittedName>
</protein>
<sequence length="221" mass="26084">METFSDFLERIHAFEYPSFHLEHDVFQPPLTLADKVRPDGSYRRFTGDTILYWLDQQTQKTLSIWQDSLYARAGALLSDKLNNAQMHVTLHDLSLGQPEKLCHYAKKQLSELKQEPISMRMTVVFPLAATSLAIALEPINEKEYQKWITRYEKTEQIVRLPYLSTPHITLAYFRPKMYTKQEISLLQDWLDEYGYVDRALTLEPEYCQYISFYSMNDYKSS</sequence>
<name>A0A9D2NRJ3_9FIRM</name>
<proteinExistence type="predicted"/>
<comment type="caution">
    <text evidence="1">The sequence shown here is derived from an EMBL/GenBank/DDBJ whole genome shotgun (WGS) entry which is preliminary data.</text>
</comment>